<sequence>MDDVQHQSVSLSEQPTRLSGLACVHHAAHPFDLYRGHFTAVCRDTGELPTAGLFVVEINNEGDNRQHRTNPVELLPNLDLR</sequence>
<name>A0A183BI56_GLOPA</name>
<reference evidence="1" key="1">
    <citation type="submission" date="2013-12" db="EMBL/GenBank/DDBJ databases">
        <authorList>
            <person name="Aslett M."/>
        </authorList>
    </citation>
    <scope>NUCLEOTIDE SEQUENCE [LARGE SCALE GENOMIC DNA]</scope>
    <source>
        <strain evidence="1">Lindley</strain>
    </source>
</reference>
<reference evidence="1" key="2">
    <citation type="submission" date="2014-05" db="EMBL/GenBank/DDBJ databases">
        <title>The genome and life-stage specific transcriptomes of Globodera pallida elucidate key aspects of plant parasitism by a cyst nematode.</title>
        <authorList>
            <person name="Cotton J.A."/>
            <person name="Lilley C.J."/>
            <person name="Jones L.M."/>
            <person name="Kikuchi T."/>
            <person name="Reid A.J."/>
            <person name="Thorpe P."/>
            <person name="Tsai I.J."/>
            <person name="Beasley H."/>
            <person name="Blok V."/>
            <person name="Cock P.J.A."/>
            <person name="Van den Akker S.E."/>
            <person name="Holroyd N."/>
            <person name="Hunt M."/>
            <person name="Mantelin S."/>
            <person name="Naghra H."/>
            <person name="Pain A."/>
            <person name="Palomares-Rius J.E."/>
            <person name="Zarowiecki M."/>
            <person name="Berriman M."/>
            <person name="Jones J.T."/>
            <person name="Urwin P.E."/>
        </authorList>
    </citation>
    <scope>NUCLEOTIDE SEQUENCE [LARGE SCALE GENOMIC DNA]</scope>
    <source>
        <strain evidence="1">Lindley</strain>
    </source>
</reference>
<dbReference type="AlphaFoldDB" id="A0A183BI56"/>
<organism evidence="1 2">
    <name type="scientific">Globodera pallida</name>
    <name type="common">Potato cyst nematode worm</name>
    <name type="synonym">Heterodera pallida</name>
    <dbReference type="NCBI Taxonomy" id="36090"/>
    <lineage>
        <taxon>Eukaryota</taxon>
        <taxon>Metazoa</taxon>
        <taxon>Ecdysozoa</taxon>
        <taxon>Nematoda</taxon>
        <taxon>Chromadorea</taxon>
        <taxon>Rhabditida</taxon>
        <taxon>Tylenchina</taxon>
        <taxon>Tylenchomorpha</taxon>
        <taxon>Tylenchoidea</taxon>
        <taxon>Heteroderidae</taxon>
        <taxon>Heteroderinae</taxon>
        <taxon>Globodera</taxon>
    </lineage>
</organism>
<keyword evidence="1" id="KW-1185">Reference proteome</keyword>
<evidence type="ECO:0000313" key="1">
    <source>
        <dbReference type="Proteomes" id="UP000050741"/>
    </source>
</evidence>
<reference evidence="2" key="3">
    <citation type="submission" date="2016-06" db="UniProtKB">
        <authorList>
            <consortium name="WormBaseParasite"/>
        </authorList>
    </citation>
    <scope>IDENTIFICATION</scope>
</reference>
<dbReference type="WBParaSite" id="GPLIN_000028500">
    <property type="protein sequence ID" value="GPLIN_000028500"/>
    <property type="gene ID" value="GPLIN_000028500"/>
</dbReference>
<dbReference type="Proteomes" id="UP000050741">
    <property type="component" value="Unassembled WGS sequence"/>
</dbReference>
<evidence type="ECO:0000313" key="2">
    <source>
        <dbReference type="WBParaSite" id="GPLIN_000028500"/>
    </source>
</evidence>
<proteinExistence type="predicted"/>
<protein>
    <submittedName>
        <fullName evidence="2">Cadherin domain-containing protein</fullName>
    </submittedName>
</protein>
<accession>A0A183BI56</accession>